<dbReference type="PROSITE" id="PS50021">
    <property type="entry name" value="CH"/>
    <property type="match status" value="1"/>
</dbReference>
<keyword evidence="3" id="KW-0112">Calmodulin-binding</keyword>
<feature type="domain" description="Ras-GAP" evidence="4">
    <location>
        <begin position="1017"/>
        <end position="1250"/>
    </location>
</feature>
<dbReference type="SUPFAM" id="SSF48350">
    <property type="entry name" value="GTPase activation domain, GAP"/>
    <property type="match status" value="1"/>
</dbReference>
<dbReference type="Pfam" id="PF00612">
    <property type="entry name" value="IQ"/>
    <property type="match status" value="3"/>
</dbReference>
<keyword evidence="1" id="KW-0597">Phosphoprotein</keyword>
<protein>
    <submittedName>
        <fullName evidence="6">Ras GTPase-activating-like protein IQGAP1 isoform X1</fullName>
    </submittedName>
</protein>
<dbReference type="SUPFAM" id="SSF143885">
    <property type="entry name" value="RGC domain-like"/>
    <property type="match status" value="1"/>
</dbReference>
<reference evidence="6 7" key="1">
    <citation type="journal article" date="2024" name="Ann. Entomol. Soc. Am.">
        <title>Genomic analyses of the southern and eastern yellowjacket wasps (Hymenoptera: Vespidae) reveal evolutionary signatures of social life.</title>
        <authorList>
            <person name="Catto M.A."/>
            <person name="Caine P.B."/>
            <person name="Orr S.E."/>
            <person name="Hunt B.G."/>
            <person name="Goodisman M.A.D."/>
        </authorList>
    </citation>
    <scope>NUCLEOTIDE SEQUENCE [LARGE SCALE GENOMIC DNA]</scope>
    <source>
        <strain evidence="6">232</strain>
        <tissue evidence="6">Head and thorax</tissue>
    </source>
</reference>
<dbReference type="Pfam" id="PF00307">
    <property type="entry name" value="CH"/>
    <property type="match status" value="1"/>
</dbReference>
<dbReference type="Gene3D" id="1.10.418.10">
    <property type="entry name" value="Calponin-like domain"/>
    <property type="match status" value="1"/>
</dbReference>
<proteinExistence type="predicted"/>
<dbReference type="CDD" id="cd05127">
    <property type="entry name" value="RasGAP_IQGAP_like"/>
    <property type="match status" value="1"/>
</dbReference>
<dbReference type="FunFam" id="1.10.506.10:FF:000004">
    <property type="entry name" value="IQ motif containing GTPase activating protein 1"/>
    <property type="match status" value="1"/>
</dbReference>
<evidence type="ECO:0000313" key="6">
    <source>
        <dbReference type="EMBL" id="KAL2742527.1"/>
    </source>
</evidence>
<dbReference type="InterPro" id="IPR001715">
    <property type="entry name" value="CH_dom"/>
</dbReference>
<dbReference type="PROSITE" id="PS50096">
    <property type="entry name" value="IQ"/>
    <property type="match status" value="3"/>
</dbReference>
<evidence type="ECO:0000256" key="1">
    <source>
        <dbReference type="ARBA" id="ARBA00022553"/>
    </source>
</evidence>
<keyword evidence="7" id="KW-1185">Reference proteome</keyword>
<dbReference type="SMART" id="SM00033">
    <property type="entry name" value="CH"/>
    <property type="match status" value="1"/>
</dbReference>
<accession>A0ABD2CBT6</accession>
<dbReference type="InterPro" id="IPR000593">
    <property type="entry name" value="RasGAP_C"/>
</dbReference>
<keyword evidence="2" id="KW-0677">Repeat</keyword>
<dbReference type="SMART" id="SM00015">
    <property type="entry name" value="IQ"/>
    <property type="match status" value="3"/>
</dbReference>
<dbReference type="InterPro" id="IPR000048">
    <property type="entry name" value="IQ_motif_EF-hand-BS"/>
</dbReference>
<organism evidence="6 7">
    <name type="scientific">Vespula maculifrons</name>
    <name type="common">Eastern yellow jacket</name>
    <name type="synonym">Wasp</name>
    <dbReference type="NCBI Taxonomy" id="7453"/>
    <lineage>
        <taxon>Eukaryota</taxon>
        <taxon>Metazoa</taxon>
        <taxon>Ecdysozoa</taxon>
        <taxon>Arthropoda</taxon>
        <taxon>Hexapoda</taxon>
        <taxon>Insecta</taxon>
        <taxon>Pterygota</taxon>
        <taxon>Neoptera</taxon>
        <taxon>Endopterygota</taxon>
        <taxon>Hymenoptera</taxon>
        <taxon>Apocrita</taxon>
        <taxon>Aculeata</taxon>
        <taxon>Vespoidea</taxon>
        <taxon>Vespidae</taxon>
        <taxon>Vespinae</taxon>
        <taxon>Vespula</taxon>
    </lineage>
</organism>
<gene>
    <name evidence="6" type="ORF">V1477_009128</name>
</gene>
<evidence type="ECO:0000256" key="2">
    <source>
        <dbReference type="ARBA" id="ARBA00022737"/>
    </source>
</evidence>
<dbReference type="PROSITE" id="PS50018">
    <property type="entry name" value="RAS_GTPASE_ACTIV_2"/>
    <property type="match status" value="1"/>
</dbReference>
<dbReference type="Pfam" id="PF00616">
    <property type="entry name" value="RasGAP"/>
    <property type="match status" value="1"/>
</dbReference>
<evidence type="ECO:0000256" key="3">
    <source>
        <dbReference type="ARBA" id="ARBA00022860"/>
    </source>
</evidence>
<dbReference type="EMBL" id="JAYRBN010000057">
    <property type="protein sequence ID" value="KAL2742527.1"/>
    <property type="molecule type" value="Genomic_DNA"/>
</dbReference>
<dbReference type="Gene3D" id="1.20.5.190">
    <property type="match status" value="1"/>
</dbReference>
<dbReference type="FunFam" id="1.10.418.10:FF:000013">
    <property type="entry name" value="IQ motif containing GTPase activating protein 1"/>
    <property type="match status" value="1"/>
</dbReference>
<dbReference type="SMART" id="SM00323">
    <property type="entry name" value="RasGAP"/>
    <property type="match status" value="1"/>
</dbReference>
<comment type="caution">
    <text evidence="6">The sequence shown here is derived from an EMBL/GenBank/DDBJ whole genome shotgun (WGS) entry which is preliminary data.</text>
</comment>
<dbReference type="InterPro" id="IPR036872">
    <property type="entry name" value="CH_dom_sf"/>
</dbReference>
<dbReference type="InterPro" id="IPR001936">
    <property type="entry name" value="RasGAP_dom"/>
</dbReference>
<dbReference type="PANTHER" id="PTHR14149">
    <property type="entry name" value="RAS GTPASE-ACTIVATING PROTEIN WITH IQ MOTIF"/>
    <property type="match status" value="1"/>
</dbReference>
<dbReference type="SUPFAM" id="SSF47576">
    <property type="entry name" value="Calponin-homology domain, CH-domain"/>
    <property type="match status" value="1"/>
</dbReference>
<dbReference type="PANTHER" id="PTHR14149:SF14">
    <property type="entry name" value="CALPONIN-HOMOLOGY (CH) DOMAIN-CONTAINING PROTEIN"/>
    <property type="match status" value="1"/>
</dbReference>
<dbReference type="Proteomes" id="UP001607303">
    <property type="component" value="Unassembled WGS sequence"/>
</dbReference>
<sequence length="1664" mass="192623">MINSAHNSVDNKKDKCIVPNTSLKEIIVGNDGRKTAEEMDEQRQKTLAYEYLCHLEEAKKWIEACIREKLPPTTELEENLRNGVYLAKLGNFMAPEILPLHRIYDFDQRRYALAGLQFRHTDNINYFLQCLQTMELPFTFQPETTDIYDKKNMPRVIYCIHALSTHLFKLGKAPKIQDLYGKINFTDAEIDAVSEELRKYGIQMPSFQKIGGLLTNSMAVDIAALHAAIIAINQAINKNDQVMMLNVLQNEATQLNNICIEHIQDYCEALYKAKSNKTQAALNRSLNDSYVSDAYDELLTQAEIQGHINHVNAQHAVKDIIRLVQSNSNELIKALETPALHLQASLHFTYRTKIDYHTNVEVYKKQLTQLIGNSEWNSNYPDINHHWQYLIQNAIDTGNERILKIQKRKEAVQFVNETLQAGGLTEFYKALKNPYLELNSVDKFALPLYYEEMKIDRTECQKDLTYNDIVVSIRVLSSIAAITKAVDIGNDDLVYEALKNPDAHVMELNEENKTKYFSALATARWEKQSQSVPCHILTYIDIRDCIELVNQQYQQDNELIQMLHELNLAMVEDNPYTVTEALTKLQLKLYWYITPKDPLFVYKLLKKCLLEKHSDGSELWLDDVENVLSILSKESEKAKLMCDFLVKFNNNLDEKNLEYFIIFFNDSLKKPVTEEIKEKKFHILYNLRKLKCEKYDYSTVRYITPLGNEAYLDLKEQTVTWDPPEDLSETHYLTYDDINYIMKDNVNEDPHEYLKMKGLIVRLQARIRGYILRKKYSSKFIYFNTNKIVKIQAWWRGILQRKRYIALLNDMREKDSGLCQSNSKRMQTEYVDVLDLYRDYESQIIKIQALWRGRAARRAFDSLLHMEKPPFPVVRHFSAILNFNAQDYDKDLQLQHLKHEVVQIIRHNQNLSQQLDSMDIKIGLLIQNRITLQDVVSHGKSLENLAKQRHNNKDNKNSSGMSDSLSMQKGLKSLTKEGRKKLEGYQHLFYALQTNPVYLSKLLFLLPQSKTNKFLQNVILTLFNFGSNIREEYLLLKLFGSALQEEIRCKFQKPSEVVTGDPLVLKIVVNYARQLNGQRALRQIVGPIIEKILSDKTLSIETNPVDIYKCWRNQLEMETGETQNLPYTVSHQEALTYEHVRKRLNDGVRLLQKTVLEFLTRITESRDLIPYGMLYVAKVLNDTLSEKFPNAPEKDILKVVGNLIYYQFINAAIVAPDAFDIVTLPVDRSLLNDQRRNLASIAKILQFAASKKGFGEEATHLVCLNQFIIDCHEKFKKFFRYCCQIEDLEEHFSIHEYTEATLIHKPEIYISLQASNIEICDTHCLMLKYQDQIASDPLDPLHDLLDDLESAPTVSSLLGISDTMCEGNLARLGKTEVCLVLTNKFQVPEDEDTNLSRLFIKTKELLVSVLQFLKGPTLADALTITSSPMDRKPLNSAKCNSMSPVLNINHKSSSLNDCKFQLSVYLNKLRLGGWVSMEDGYQNIITAVAKDLCNKGKYRIIRNKELQTLHMTKQRLEEKTKYYQEQVEYYNKYIQRCLENLHTGKGSIRALHTARKDHRKLKSKITLRYSAAKLQEKGVLLEVDGLPHSQSKNVIFEISPTEHNGLFTVQCKFMGVEMEKVEIDIQKLLELQFEGSPIMDMFGKAKINVNLLLYLLNKKFYGKT</sequence>
<feature type="domain" description="Calponin-homology (CH)" evidence="5">
    <location>
        <begin position="52"/>
        <end position="167"/>
    </location>
</feature>
<name>A0ABD2CBT6_VESMC</name>
<evidence type="ECO:0000313" key="7">
    <source>
        <dbReference type="Proteomes" id="UP001607303"/>
    </source>
</evidence>
<dbReference type="Pfam" id="PF03836">
    <property type="entry name" value="RasGAP_C"/>
    <property type="match status" value="1"/>
</dbReference>
<dbReference type="GO" id="GO:0005516">
    <property type="term" value="F:calmodulin binding"/>
    <property type="evidence" value="ECO:0007669"/>
    <property type="project" value="UniProtKB-KW"/>
</dbReference>
<evidence type="ECO:0000259" key="4">
    <source>
        <dbReference type="PROSITE" id="PS50018"/>
    </source>
</evidence>
<evidence type="ECO:0000259" key="5">
    <source>
        <dbReference type="PROSITE" id="PS50021"/>
    </source>
</evidence>
<dbReference type="InterPro" id="IPR008936">
    <property type="entry name" value="Rho_GTPase_activation_prot"/>
</dbReference>
<dbReference type="Gene3D" id="1.10.506.10">
    <property type="entry name" value="GTPase Activation - p120gap, domain 1"/>
    <property type="match status" value="1"/>
</dbReference>